<accession>S5Z2N0</accession>
<name>S5Z2N0_PARAH</name>
<organism evidence="1 2">
    <name type="scientific">Paracoccus aminophilus JCM 7686</name>
    <dbReference type="NCBI Taxonomy" id="1367847"/>
    <lineage>
        <taxon>Bacteria</taxon>
        <taxon>Pseudomonadati</taxon>
        <taxon>Pseudomonadota</taxon>
        <taxon>Alphaproteobacteria</taxon>
        <taxon>Rhodobacterales</taxon>
        <taxon>Paracoccaceae</taxon>
        <taxon>Paracoccus</taxon>
    </lineage>
</organism>
<dbReference type="SUPFAM" id="SSF56954">
    <property type="entry name" value="Outer membrane efflux proteins (OEP)"/>
    <property type="match status" value="1"/>
</dbReference>
<dbReference type="OrthoDB" id="9783100at2"/>
<proteinExistence type="predicted"/>
<keyword evidence="2" id="KW-1185">Reference proteome</keyword>
<dbReference type="PATRIC" id="fig|1367847.3.peg.4633"/>
<dbReference type="HOGENOM" id="CLU_2718635_0_0_5"/>
<protein>
    <submittedName>
        <fullName evidence="1">Multidrug efflux outer membrane lipoprotein</fullName>
    </submittedName>
</protein>
<geneLocation type="plasmid" evidence="1 2">
    <name>pAMI8</name>
</geneLocation>
<evidence type="ECO:0000313" key="2">
    <source>
        <dbReference type="Proteomes" id="UP000015480"/>
    </source>
</evidence>
<reference evidence="1 2" key="1">
    <citation type="journal article" date="2014" name="BMC Genomics">
        <title>Architecture and functions of a multipartite genome of the methylotrophic bacterium Paracoccus aminophilus JCM 7686, containing primary and secondary chromids.</title>
        <authorList>
            <person name="Dziewit L."/>
            <person name="Czarnecki J."/>
            <person name="Wibberg D."/>
            <person name="Radlinska M."/>
            <person name="Mrozek P."/>
            <person name="Szymczak M."/>
            <person name="Schluter A."/>
            <person name="Puhler A."/>
            <person name="Bartosik D."/>
        </authorList>
    </citation>
    <scope>NUCLEOTIDE SEQUENCE [LARGE SCALE GENOMIC DNA]</scope>
    <source>
        <strain evidence="1">JCM 7686</strain>
        <plasmid evidence="2">Plasmid pAMI8</plasmid>
    </source>
</reference>
<sequence>MTAALEAAREAENLTERRYKAGAEPLRVLLDAQERRRSAEGAVTANRLEQLQNEVLLFRVLGTSPVAVVAPG</sequence>
<dbReference type="Proteomes" id="UP000015480">
    <property type="component" value="Plasmid pAMI8"/>
</dbReference>
<dbReference type="Gene3D" id="1.20.1600.10">
    <property type="entry name" value="Outer membrane efflux proteins (OEP)"/>
    <property type="match status" value="1"/>
</dbReference>
<keyword evidence="1" id="KW-0449">Lipoprotein</keyword>
<dbReference type="KEGG" id="pami:JCM7686_pAMI8p156"/>
<dbReference type="EMBL" id="CP006655">
    <property type="protein sequence ID" value="AGT11656.1"/>
    <property type="molecule type" value="Genomic_DNA"/>
</dbReference>
<evidence type="ECO:0000313" key="1">
    <source>
        <dbReference type="EMBL" id="AGT11656.1"/>
    </source>
</evidence>
<dbReference type="RefSeq" id="WP_020952698.1">
    <property type="nucleotide sequence ID" value="NC_022050.1"/>
</dbReference>
<gene>
    <name evidence="1" type="ORF">JCM7686_pAMI8p156</name>
</gene>
<keyword evidence="1" id="KW-0614">Plasmid</keyword>
<dbReference type="AlphaFoldDB" id="S5Z2N0"/>